<dbReference type="GO" id="GO:0005524">
    <property type="term" value="F:ATP binding"/>
    <property type="evidence" value="ECO:0007669"/>
    <property type="project" value="InterPro"/>
</dbReference>
<evidence type="ECO:0000256" key="1">
    <source>
        <dbReference type="ARBA" id="ARBA00009670"/>
    </source>
</evidence>
<evidence type="ECO:0000313" key="5">
    <source>
        <dbReference type="Proteomes" id="UP000192611"/>
    </source>
</evidence>
<dbReference type="EMBL" id="NATQ01000005">
    <property type="protein sequence ID" value="OQX91258.1"/>
    <property type="molecule type" value="Genomic_DNA"/>
</dbReference>
<dbReference type="InterPro" id="IPR050154">
    <property type="entry name" value="UbiB_kinase"/>
</dbReference>
<dbReference type="SUPFAM" id="SSF56112">
    <property type="entry name" value="Protein kinase-like (PK-like)"/>
    <property type="match status" value="1"/>
</dbReference>
<protein>
    <recommendedName>
        <fullName evidence="3">Protein kinase domain-containing protein</fullName>
    </recommendedName>
</protein>
<feature type="domain" description="Protein kinase" evidence="3">
    <location>
        <begin position="131"/>
        <end position="491"/>
    </location>
</feature>
<evidence type="ECO:0000259" key="3">
    <source>
        <dbReference type="PROSITE" id="PS50011"/>
    </source>
</evidence>
<dbReference type="AlphaFoldDB" id="A0A1W9S322"/>
<evidence type="ECO:0000256" key="2">
    <source>
        <dbReference type="SAM" id="Phobius"/>
    </source>
</evidence>
<dbReference type="InterPro" id="IPR011009">
    <property type="entry name" value="Kinase-like_dom_sf"/>
</dbReference>
<dbReference type="InterPro" id="IPR000719">
    <property type="entry name" value="Prot_kinase_dom"/>
</dbReference>
<dbReference type="CDD" id="cd05121">
    <property type="entry name" value="ABC1_ADCK3-like"/>
    <property type="match status" value="1"/>
</dbReference>
<organism evidence="4 5">
    <name type="scientific">Candidatus Coatesbacteria bacterium 4484_99</name>
    <dbReference type="NCBI Taxonomy" id="1970774"/>
    <lineage>
        <taxon>Bacteria</taxon>
        <taxon>Candidatus Coatesiibacteriota</taxon>
    </lineage>
</organism>
<comment type="similarity">
    <text evidence="1">Belongs to the protein kinase superfamily. ADCK protein kinase family.</text>
</comment>
<keyword evidence="2" id="KW-0472">Membrane</keyword>
<dbReference type="Proteomes" id="UP000192611">
    <property type="component" value="Unassembled WGS sequence"/>
</dbReference>
<reference evidence="5" key="1">
    <citation type="submission" date="2017-03" db="EMBL/GenBank/DDBJ databases">
        <title>Novel pathways for hydrocarbon cycling and metabolic interdependencies in hydrothermal sediment communities.</title>
        <authorList>
            <person name="Dombrowski N."/>
            <person name="Seitz K."/>
            <person name="Teske A."/>
            <person name="Baker B."/>
        </authorList>
    </citation>
    <scope>NUCLEOTIDE SEQUENCE [LARGE SCALE GENOMIC DNA]</scope>
</reference>
<feature type="transmembrane region" description="Helical" evidence="2">
    <location>
        <begin position="20"/>
        <end position="41"/>
    </location>
</feature>
<dbReference type="Pfam" id="PF03109">
    <property type="entry name" value="ABC1"/>
    <property type="match status" value="1"/>
</dbReference>
<evidence type="ECO:0000313" key="4">
    <source>
        <dbReference type="EMBL" id="OQX91258.1"/>
    </source>
</evidence>
<dbReference type="PANTHER" id="PTHR10566">
    <property type="entry name" value="CHAPERONE-ACTIVITY OF BC1 COMPLEX CABC1 -RELATED"/>
    <property type="match status" value="1"/>
</dbReference>
<dbReference type="PANTHER" id="PTHR10566:SF113">
    <property type="entry name" value="PROTEIN ACTIVITY OF BC1 COMPLEX KINASE 7, CHLOROPLASTIC"/>
    <property type="match status" value="1"/>
</dbReference>
<feature type="transmembrane region" description="Helical" evidence="2">
    <location>
        <begin position="502"/>
        <end position="522"/>
    </location>
</feature>
<dbReference type="Gene3D" id="1.10.510.10">
    <property type="entry name" value="Transferase(Phosphotransferase) domain 1"/>
    <property type="match status" value="1"/>
</dbReference>
<accession>A0A1W9S322</accession>
<sequence length="561" mass="64728">MDTFTLRVRMRNIKRIREIVNALALHGFGYIIESSGFGWLIKLGGHIKGLSRIKIQERRPMAERLRMTIEELGPTFIKFGQLLSSRPDILPKDVIREFSKLLDETPPLPFEELENTLKRELGNDYEKRFEYIDKRAYKSASLAQVHRAQLKGGREVVLKILRPGIREQVKQDLEILSYIAERMTRRVPDTRVYNPIGIVRELKKAINRELNFYMEAANTDRMRDFLSDLEYIVIPEVIWELTTTQVLTLEYIEGKSLREIIEEGVNEADGQMIAERLVNAVLKMIFEEGFFHSDPHPGNILVLDDNKIAILDCGQVGIISDSTKDLFSRIMFAIVNREASGIAREMRKFWIITDEEKLDGLEEDIEYLVNRFYGLPLKHINISDLIDEMSDVAREHALKSPRDLILLAKVIAILESEAREIDPEFNVINLTKPFAKKIMMEQISPKRLLKRGQNFITNTLELLDELPEQLYFILKKVRRGTLKMEFEHKGIDKHILSLNRSLSHLSISMILTGILIGSSLMISAETRPLVYGVSVFGILGYIISAIMGLWMVFSLIRGREW</sequence>
<keyword evidence="2" id="KW-1133">Transmembrane helix</keyword>
<dbReference type="GO" id="GO:0004672">
    <property type="term" value="F:protein kinase activity"/>
    <property type="evidence" value="ECO:0007669"/>
    <property type="project" value="InterPro"/>
</dbReference>
<proteinExistence type="inferred from homology"/>
<comment type="caution">
    <text evidence="4">The sequence shown here is derived from an EMBL/GenBank/DDBJ whole genome shotgun (WGS) entry which is preliminary data.</text>
</comment>
<name>A0A1W9S322_9BACT</name>
<dbReference type="PROSITE" id="PS50011">
    <property type="entry name" value="PROTEIN_KINASE_DOM"/>
    <property type="match status" value="1"/>
</dbReference>
<feature type="transmembrane region" description="Helical" evidence="2">
    <location>
        <begin position="529"/>
        <end position="553"/>
    </location>
</feature>
<gene>
    <name evidence="4" type="ORF">B6D57_00500</name>
</gene>
<keyword evidence="2" id="KW-0812">Transmembrane</keyword>
<dbReference type="InterPro" id="IPR004147">
    <property type="entry name" value="ABC1_dom"/>
</dbReference>